<organism evidence="2">
    <name type="scientific">Eucalyptus grandis</name>
    <name type="common">Flooded gum</name>
    <dbReference type="NCBI Taxonomy" id="71139"/>
    <lineage>
        <taxon>Eukaryota</taxon>
        <taxon>Viridiplantae</taxon>
        <taxon>Streptophyta</taxon>
        <taxon>Embryophyta</taxon>
        <taxon>Tracheophyta</taxon>
        <taxon>Spermatophyta</taxon>
        <taxon>Magnoliopsida</taxon>
        <taxon>eudicotyledons</taxon>
        <taxon>Gunneridae</taxon>
        <taxon>Pentapetalae</taxon>
        <taxon>rosids</taxon>
        <taxon>malvids</taxon>
        <taxon>Myrtales</taxon>
        <taxon>Myrtaceae</taxon>
        <taxon>Myrtoideae</taxon>
        <taxon>Eucalypteae</taxon>
        <taxon>Eucalyptus</taxon>
    </lineage>
</organism>
<feature type="compositionally biased region" description="Polar residues" evidence="1">
    <location>
        <begin position="59"/>
        <end position="72"/>
    </location>
</feature>
<proteinExistence type="predicted"/>
<dbReference type="Gramene" id="KCW77057">
    <property type="protein sequence ID" value="KCW77057"/>
    <property type="gene ID" value="EUGRSUZ_D01397"/>
</dbReference>
<dbReference type="EMBL" id="KK198756">
    <property type="protein sequence ID" value="KCW77057.1"/>
    <property type="molecule type" value="Genomic_DNA"/>
</dbReference>
<gene>
    <name evidence="2" type="ORF">EUGRSUZ_D01397</name>
</gene>
<accession>A0A059CFB4</accession>
<feature type="region of interest" description="Disordered" evidence="1">
    <location>
        <begin position="38"/>
        <end position="120"/>
    </location>
</feature>
<evidence type="ECO:0000313" key="2">
    <source>
        <dbReference type="EMBL" id="KCW77057.1"/>
    </source>
</evidence>
<sequence>MIERPHKMVYEVIQKPTGLAIAKKKQGENINKYALSLPYGLPRRNNQSTNKKQDPKNVPSDTELNSYSSYNAEQRVRPDLKSKEREEARNQQSNPDLNREETSGILGTLQRHLPPNEAAL</sequence>
<dbReference type="AlphaFoldDB" id="A0A059CFB4"/>
<dbReference type="InParanoid" id="A0A059CFB4"/>
<feature type="compositionally biased region" description="Basic and acidic residues" evidence="1">
    <location>
        <begin position="74"/>
        <end position="89"/>
    </location>
</feature>
<evidence type="ECO:0000256" key="1">
    <source>
        <dbReference type="SAM" id="MobiDB-lite"/>
    </source>
</evidence>
<protein>
    <submittedName>
        <fullName evidence="2">Uncharacterized protein</fullName>
    </submittedName>
</protein>
<reference evidence="2" key="1">
    <citation type="submission" date="2013-07" db="EMBL/GenBank/DDBJ databases">
        <title>The genome of Eucalyptus grandis.</title>
        <authorList>
            <person name="Schmutz J."/>
            <person name="Hayes R."/>
            <person name="Myburg A."/>
            <person name="Tuskan G."/>
            <person name="Grattapaglia D."/>
            <person name="Rokhsar D.S."/>
        </authorList>
    </citation>
    <scope>NUCLEOTIDE SEQUENCE</scope>
    <source>
        <tissue evidence="2">Leaf extractions</tissue>
    </source>
</reference>
<name>A0A059CFB4_EUCGR</name>